<organism evidence="2 3">
    <name type="scientific">Pontibacillus litoralis JSM 072002</name>
    <dbReference type="NCBI Taxonomy" id="1385512"/>
    <lineage>
        <taxon>Bacteria</taxon>
        <taxon>Bacillati</taxon>
        <taxon>Bacillota</taxon>
        <taxon>Bacilli</taxon>
        <taxon>Bacillales</taxon>
        <taxon>Bacillaceae</taxon>
        <taxon>Pontibacillus</taxon>
    </lineage>
</organism>
<evidence type="ECO:0000259" key="1">
    <source>
        <dbReference type="Pfam" id="PF13468"/>
    </source>
</evidence>
<dbReference type="Pfam" id="PF13468">
    <property type="entry name" value="Glyoxalase_3"/>
    <property type="match status" value="1"/>
</dbReference>
<name>A0A0A5G3H5_9BACI</name>
<comment type="caution">
    <text evidence="2">The sequence shown here is derived from an EMBL/GenBank/DDBJ whole genome shotgun (WGS) entry which is preliminary data.</text>
</comment>
<dbReference type="eggNOG" id="COG0346">
    <property type="taxonomic scope" value="Bacteria"/>
</dbReference>
<dbReference type="InterPro" id="IPR025870">
    <property type="entry name" value="Glyoxalase-like_dom"/>
</dbReference>
<evidence type="ECO:0000313" key="2">
    <source>
        <dbReference type="EMBL" id="KGX86579.1"/>
    </source>
</evidence>
<dbReference type="InterPro" id="IPR029068">
    <property type="entry name" value="Glyas_Bleomycin-R_OHBP_Dase"/>
</dbReference>
<evidence type="ECO:0000313" key="3">
    <source>
        <dbReference type="Proteomes" id="UP000030401"/>
    </source>
</evidence>
<feature type="domain" description="Glyoxalase-like" evidence="1">
    <location>
        <begin position="4"/>
        <end position="185"/>
    </location>
</feature>
<dbReference type="STRING" id="1385512.N784_04180"/>
<dbReference type="RefSeq" id="WP_052127224.1">
    <property type="nucleotide sequence ID" value="NZ_AVPG01000012.1"/>
</dbReference>
<dbReference type="Proteomes" id="UP000030401">
    <property type="component" value="Unassembled WGS sequence"/>
</dbReference>
<gene>
    <name evidence="2" type="ORF">N784_04180</name>
</gene>
<protein>
    <recommendedName>
        <fullName evidence="1">Glyoxalase-like domain-containing protein</fullName>
    </recommendedName>
</protein>
<dbReference type="EMBL" id="AVPG01000012">
    <property type="protein sequence ID" value="KGX86579.1"/>
    <property type="molecule type" value="Genomic_DNA"/>
</dbReference>
<reference evidence="2 3" key="1">
    <citation type="submission" date="2013-08" db="EMBL/GenBank/DDBJ databases">
        <authorList>
            <person name="Huang J."/>
            <person name="Wang G."/>
        </authorList>
    </citation>
    <scope>NUCLEOTIDE SEQUENCE [LARGE SCALE GENOMIC DNA]</scope>
    <source>
        <strain evidence="2 3">JSM 072002</strain>
    </source>
</reference>
<dbReference type="Gene3D" id="3.10.180.10">
    <property type="entry name" value="2,3-Dihydroxybiphenyl 1,2-Dioxygenase, domain 1"/>
    <property type="match status" value="1"/>
</dbReference>
<dbReference type="AlphaFoldDB" id="A0A0A5G3H5"/>
<accession>A0A0A5G3H5</accession>
<proteinExistence type="predicted"/>
<sequence>MLAFDHVVVLSNNPEQAQQSFAQQYNIIGTKGGEHQEWGTFNYLAFFHNITYIEWIGVQNSEVMRQSTNPLIRQLHDAVQHKREGVIQFALRTNNLDSIQHYWEEHHIPYEGPFAGSRTKPDGTTMKWRMLFPTSSLDHEVLPFLIEWDEQPNIPDDDNLLNPRNFECISVGVDQIQESINKWKKIYPFKEATNNPSTWLLANGKLVFTEERGIRIKMEHMDTF</sequence>
<dbReference type="PANTHER" id="PTHR40265:SF1">
    <property type="entry name" value="GLYOXALASE-LIKE DOMAIN-CONTAINING PROTEIN"/>
    <property type="match status" value="1"/>
</dbReference>
<keyword evidence="3" id="KW-1185">Reference proteome</keyword>
<dbReference type="PANTHER" id="PTHR40265">
    <property type="entry name" value="BLL2707 PROTEIN"/>
    <property type="match status" value="1"/>
</dbReference>